<evidence type="ECO:0000313" key="5">
    <source>
        <dbReference type="Proteomes" id="UP001345827"/>
    </source>
</evidence>
<dbReference type="CDD" id="cd03444">
    <property type="entry name" value="Thioesterase_II_repeat1"/>
    <property type="match status" value="1"/>
</dbReference>
<organism evidence="4 5">
    <name type="scientific">Vermiconidia calcicola</name>
    <dbReference type="NCBI Taxonomy" id="1690605"/>
    <lineage>
        <taxon>Eukaryota</taxon>
        <taxon>Fungi</taxon>
        <taxon>Dikarya</taxon>
        <taxon>Ascomycota</taxon>
        <taxon>Pezizomycotina</taxon>
        <taxon>Dothideomycetes</taxon>
        <taxon>Dothideomycetidae</taxon>
        <taxon>Mycosphaerellales</taxon>
        <taxon>Extremaceae</taxon>
        <taxon>Vermiconidia</taxon>
    </lineage>
</organism>
<feature type="region of interest" description="Disordered" evidence="1">
    <location>
        <begin position="238"/>
        <end position="267"/>
    </location>
</feature>
<comment type="caution">
    <text evidence="4">The sequence shown here is derived from an EMBL/GenBank/DDBJ whole genome shotgun (WGS) entry which is preliminary data.</text>
</comment>
<dbReference type="InterPro" id="IPR049450">
    <property type="entry name" value="ACOT8-like_C"/>
</dbReference>
<name>A0AAV9QH77_9PEZI</name>
<evidence type="ECO:0000313" key="4">
    <source>
        <dbReference type="EMBL" id="KAK5540839.1"/>
    </source>
</evidence>
<keyword evidence="5" id="KW-1185">Reference proteome</keyword>
<feature type="domain" description="Acyl-CoA thioesterase-like C-terminal" evidence="3">
    <location>
        <begin position="177"/>
        <end position="332"/>
    </location>
</feature>
<dbReference type="Pfam" id="PF13622">
    <property type="entry name" value="4HBT_3"/>
    <property type="match status" value="1"/>
</dbReference>
<dbReference type="GO" id="GO:0047617">
    <property type="term" value="F:fatty acyl-CoA hydrolase activity"/>
    <property type="evidence" value="ECO:0007669"/>
    <property type="project" value="InterPro"/>
</dbReference>
<reference evidence="4 5" key="1">
    <citation type="submission" date="2023-06" db="EMBL/GenBank/DDBJ databases">
        <title>Black Yeasts Isolated from many extreme environments.</title>
        <authorList>
            <person name="Coleine C."/>
            <person name="Stajich J.E."/>
            <person name="Selbmann L."/>
        </authorList>
    </citation>
    <scope>NUCLEOTIDE SEQUENCE [LARGE SCALE GENOMIC DNA]</scope>
    <source>
        <strain evidence="4 5">CCFEE 5887</strain>
    </source>
</reference>
<dbReference type="PANTHER" id="PTHR11066">
    <property type="entry name" value="ACYL-COA THIOESTERASE"/>
    <property type="match status" value="1"/>
</dbReference>
<dbReference type="SUPFAM" id="SSF54637">
    <property type="entry name" value="Thioesterase/thiol ester dehydrase-isomerase"/>
    <property type="match status" value="2"/>
</dbReference>
<dbReference type="GO" id="GO:0009062">
    <property type="term" value="P:fatty acid catabolic process"/>
    <property type="evidence" value="ECO:0007669"/>
    <property type="project" value="TreeGrafter"/>
</dbReference>
<dbReference type="Gene3D" id="3.10.129.10">
    <property type="entry name" value="Hotdog Thioesterase"/>
    <property type="match status" value="2"/>
</dbReference>
<feature type="compositionally biased region" description="Basic and acidic residues" evidence="1">
    <location>
        <begin position="131"/>
        <end position="150"/>
    </location>
</feature>
<protein>
    <submittedName>
        <fullName evidence="4">Acyl-CoA thioesterase</fullName>
        <ecNumber evidence="4">3.1.2.2</ecNumber>
    </submittedName>
</protein>
<dbReference type="PANTHER" id="PTHR11066:SF34">
    <property type="entry name" value="ACYL-COENZYME A THIOESTERASE 8"/>
    <property type="match status" value="1"/>
</dbReference>
<dbReference type="GO" id="GO:0005782">
    <property type="term" value="C:peroxisomal matrix"/>
    <property type="evidence" value="ECO:0007669"/>
    <property type="project" value="UniProtKB-SubCell"/>
</dbReference>
<evidence type="ECO:0000259" key="2">
    <source>
        <dbReference type="Pfam" id="PF13622"/>
    </source>
</evidence>
<dbReference type="EC" id="3.1.2.2" evidence="4"/>
<dbReference type="Pfam" id="PF20789">
    <property type="entry name" value="4HBT_3C"/>
    <property type="match status" value="1"/>
</dbReference>
<dbReference type="CDD" id="cd03445">
    <property type="entry name" value="Thioesterase_II_repeat2"/>
    <property type="match status" value="1"/>
</dbReference>
<dbReference type="GO" id="GO:0006637">
    <property type="term" value="P:acyl-CoA metabolic process"/>
    <property type="evidence" value="ECO:0007669"/>
    <property type="project" value="InterPro"/>
</dbReference>
<accession>A0AAV9QH77</accession>
<proteinExistence type="predicted"/>
<gene>
    <name evidence="4" type="primary">TES1_1</name>
    <name evidence="4" type="ORF">LTR25_002616</name>
</gene>
<evidence type="ECO:0000259" key="3">
    <source>
        <dbReference type="Pfam" id="PF20789"/>
    </source>
</evidence>
<keyword evidence="4" id="KW-0378">Hydrolase</keyword>
<feature type="domain" description="Acyl-CoA thioesterase-like N-terminal HotDog" evidence="2">
    <location>
        <begin position="39"/>
        <end position="123"/>
    </location>
</feature>
<feature type="region of interest" description="Disordered" evidence="1">
    <location>
        <begin position="128"/>
        <end position="150"/>
    </location>
</feature>
<dbReference type="AlphaFoldDB" id="A0AAV9QH77"/>
<dbReference type="EMBL" id="JAXLQG010000004">
    <property type="protein sequence ID" value="KAK5540839.1"/>
    <property type="molecule type" value="Genomic_DNA"/>
</dbReference>
<dbReference type="InterPro" id="IPR003703">
    <property type="entry name" value="Acyl_CoA_thio"/>
</dbReference>
<dbReference type="Proteomes" id="UP001345827">
    <property type="component" value="Unassembled WGS sequence"/>
</dbReference>
<dbReference type="InterPro" id="IPR029069">
    <property type="entry name" value="HotDog_dom_sf"/>
</dbReference>
<dbReference type="InterPro" id="IPR049449">
    <property type="entry name" value="TesB_ACOT8-like_N"/>
</dbReference>
<sequence length="351" mass="38425">MDHRLGRKPDDAGESRIEKLLKVVPLASDSDNLFTNASPLWHPPGAQGIYGGICIAQSLNAAQATVPVAFAVHSMHGQFLLAGRADDKLVYRVCRASDGRSFATRKVDVIQKGGAIFTAIIGFARETTPTGERKHVQHSEPMPRDIPRPADELGLEEEDLGDSGAFVNKKVGMVNLDSNHAHEKRVHQWGRTRYRMSPSAGVHAHLAALAYISDCYFIGTIPHVHKIWDFVKPPQTEFDAGGPDLSQQSSCHSRIPASDEETDQTPETPCIGMMVTLSHTMFFHAPRAVKADEWMLSELASHWAGHGRGVATQKIWSKDSTLIATCIQEGVVRLADKGLHHGPGERSTSRL</sequence>
<evidence type="ECO:0000256" key="1">
    <source>
        <dbReference type="SAM" id="MobiDB-lite"/>
    </source>
</evidence>